<comment type="caution">
    <text evidence="1">The sequence shown here is derived from an EMBL/GenBank/DDBJ whole genome shotgun (WGS) entry which is preliminary data.</text>
</comment>
<gene>
    <name evidence="1" type="ORF">OIU77_003442</name>
</gene>
<dbReference type="Proteomes" id="UP001141253">
    <property type="component" value="Chromosome 7"/>
</dbReference>
<name>A0ABQ9B107_9ROSI</name>
<reference evidence="1" key="1">
    <citation type="submission" date="2022-10" db="EMBL/GenBank/DDBJ databases">
        <authorList>
            <person name="Hyden B.L."/>
            <person name="Feng K."/>
            <person name="Yates T."/>
            <person name="Jawdy S."/>
            <person name="Smart L.B."/>
            <person name="Muchero W."/>
        </authorList>
    </citation>
    <scope>NUCLEOTIDE SEQUENCE</scope>
    <source>
        <tissue evidence="1">Shoot tip</tissue>
    </source>
</reference>
<proteinExistence type="predicted"/>
<reference evidence="1" key="2">
    <citation type="journal article" date="2023" name="Int. J. Mol. Sci.">
        <title>De Novo Assembly and Annotation of 11 Diverse Shrub Willow (Salix) Genomes Reveals Novel Gene Organization in Sex-Linked Regions.</title>
        <authorList>
            <person name="Hyden B."/>
            <person name="Feng K."/>
            <person name="Yates T.B."/>
            <person name="Jawdy S."/>
            <person name="Cereghino C."/>
            <person name="Smart L.B."/>
            <person name="Muchero W."/>
        </authorList>
    </citation>
    <scope>NUCLEOTIDE SEQUENCE</scope>
    <source>
        <tissue evidence="1">Shoot tip</tissue>
    </source>
</reference>
<evidence type="ECO:0000313" key="1">
    <source>
        <dbReference type="EMBL" id="KAJ6367060.1"/>
    </source>
</evidence>
<dbReference type="EMBL" id="JAPFFI010000014">
    <property type="protein sequence ID" value="KAJ6367060.1"/>
    <property type="molecule type" value="Genomic_DNA"/>
</dbReference>
<sequence length="103" mass="11739">MDMSLRRVIPLHSEVLGHLVDGQCRALAFVNDDTMIIATETDVIAYQVRAHTMEWVIDARTDGFVKYLPYVNSLASVGPLPCMTQLCIREIRFLRRLQDAFKA</sequence>
<accession>A0ABQ9B107</accession>
<organism evidence="1 2">
    <name type="scientific">Salix suchowensis</name>
    <dbReference type="NCBI Taxonomy" id="1278906"/>
    <lineage>
        <taxon>Eukaryota</taxon>
        <taxon>Viridiplantae</taxon>
        <taxon>Streptophyta</taxon>
        <taxon>Embryophyta</taxon>
        <taxon>Tracheophyta</taxon>
        <taxon>Spermatophyta</taxon>
        <taxon>Magnoliopsida</taxon>
        <taxon>eudicotyledons</taxon>
        <taxon>Gunneridae</taxon>
        <taxon>Pentapetalae</taxon>
        <taxon>rosids</taxon>
        <taxon>fabids</taxon>
        <taxon>Malpighiales</taxon>
        <taxon>Salicaceae</taxon>
        <taxon>Saliceae</taxon>
        <taxon>Salix</taxon>
    </lineage>
</organism>
<evidence type="ECO:0000313" key="2">
    <source>
        <dbReference type="Proteomes" id="UP001141253"/>
    </source>
</evidence>
<keyword evidence="2" id="KW-1185">Reference proteome</keyword>
<protein>
    <submittedName>
        <fullName evidence="1">Uncharacterized protein</fullName>
    </submittedName>
</protein>